<dbReference type="Proteomes" id="UP000254925">
    <property type="component" value="Unassembled WGS sequence"/>
</dbReference>
<protein>
    <submittedName>
        <fullName evidence="1">Uncharacterized protein</fullName>
    </submittedName>
</protein>
<dbReference type="EMBL" id="QQBB01000006">
    <property type="protein sequence ID" value="RDI58051.1"/>
    <property type="molecule type" value="Genomic_DNA"/>
</dbReference>
<evidence type="ECO:0000313" key="1">
    <source>
        <dbReference type="EMBL" id="RDI58051.1"/>
    </source>
</evidence>
<gene>
    <name evidence="1" type="ORF">DES45_106365</name>
</gene>
<sequence length="88" mass="10303">MIGSAMSRIRKEREDLAKANVHIAEGERRVAQQIGLIQWMTKKGHDTEEATKLLWNYQTTLETWREHRRLILQEIARLEGRDPEAPVP</sequence>
<dbReference type="AlphaFoldDB" id="A0A370HIM8"/>
<organism evidence="1 2">
    <name type="scientific">Microvirga subterranea</name>
    <dbReference type="NCBI Taxonomy" id="186651"/>
    <lineage>
        <taxon>Bacteria</taxon>
        <taxon>Pseudomonadati</taxon>
        <taxon>Pseudomonadota</taxon>
        <taxon>Alphaproteobacteria</taxon>
        <taxon>Hyphomicrobiales</taxon>
        <taxon>Methylobacteriaceae</taxon>
        <taxon>Microvirga</taxon>
    </lineage>
</organism>
<keyword evidence="2" id="KW-1185">Reference proteome</keyword>
<reference evidence="1 2" key="1">
    <citation type="submission" date="2018-07" db="EMBL/GenBank/DDBJ databases">
        <title>Genomic Encyclopedia of Type Strains, Phase IV (KMG-IV): sequencing the most valuable type-strain genomes for metagenomic binning, comparative biology and taxonomic classification.</title>
        <authorList>
            <person name="Goeker M."/>
        </authorList>
    </citation>
    <scope>NUCLEOTIDE SEQUENCE [LARGE SCALE GENOMIC DNA]</scope>
    <source>
        <strain evidence="1 2">DSM 14364</strain>
    </source>
</reference>
<name>A0A370HIM8_9HYPH</name>
<evidence type="ECO:0000313" key="2">
    <source>
        <dbReference type="Proteomes" id="UP000254925"/>
    </source>
</evidence>
<proteinExistence type="predicted"/>
<accession>A0A370HIM8</accession>
<comment type="caution">
    <text evidence="1">The sequence shown here is derived from an EMBL/GenBank/DDBJ whole genome shotgun (WGS) entry which is preliminary data.</text>
</comment>